<dbReference type="Proteomes" id="UP000285744">
    <property type="component" value="Unassembled WGS sequence"/>
</dbReference>
<dbReference type="EMBL" id="RAQQ01000021">
    <property type="protein sequence ID" value="RKF24648.1"/>
    <property type="molecule type" value="Genomic_DNA"/>
</dbReference>
<organism evidence="1 2">
    <name type="scientific">Micromonospora globbae</name>
    <dbReference type="NCBI Taxonomy" id="1894969"/>
    <lineage>
        <taxon>Bacteria</taxon>
        <taxon>Bacillati</taxon>
        <taxon>Actinomycetota</taxon>
        <taxon>Actinomycetes</taxon>
        <taxon>Micromonosporales</taxon>
        <taxon>Micromonosporaceae</taxon>
        <taxon>Micromonospora</taxon>
    </lineage>
</organism>
<proteinExistence type="predicted"/>
<dbReference type="AlphaFoldDB" id="A0A420EVA8"/>
<accession>A0A420EVA8</accession>
<protein>
    <submittedName>
        <fullName evidence="1">Uncharacterized protein</fullName>
    </submittedName>
</protein>
<evidence type="ECO:0000313" key="1">
    <source>
        <dbReference type="EMBL" id="RKF24648.1"/>
    </source>
</evidence>
<name>A0A420EVA8_9ACTN</name>
<comment type="caution">
    <text evidence="1">The sequence shown here is derived from an EMBL/GenBank/DDBJ whole genome shotgun (WGS) entry which is preliminary data.</text>
</comment>
<gene>
    <name evidence="1" type="ORF">D7I43_25045</name>
</gene>
<reference evidence="1 2" key="1">
    <citation type="journal article" date="2018" name="Int. J. Syst. Evol. Microbiol.">
        <title>Micromonospora globbae sp. nov., an endophytic actinomycete isolated from roots of Globba winitii C. H. Wright.</title>
        <authorList>
            <person name="Kuncharoen N."/>
            <person name="Pittayakhajonwut P."/>
            <person name="Tanasupawat S."/>
        </authorList>
    </citation>
    <scope>NUCLEOTIDE SEQUENCE [LARGE SCALE GENOMIC DNA]</scope>
    <source>
        <strain evidence="1 2">WPS1-2</strain>
    </source>
</reference>
<evidence type="ECO:0000313" key="2">
    <source>
        <dbReference type="Proteomes" id="UP000285744"/>
    </source>
</evidence>
<sequence length="147" mass="15764">MLPHSAVFQMPRTACRSGSPLRVITMVMPCQIRPQTSSRIVIGSMKPRSCCAGPSALLQWATQSEAHRPGSEPVVGHRLFDGMSVQLVSSRATHSMASFTAPARPSRTMFTSESRTASGALIPSTMTPVQVAGTNGLQNGTRITRLR</sequence>